<proteinExistence type="predicted"/>
<gene>
    <name evidence="11" type="ORF">A2151_05820</name>
</gene>
<dbReference type="EC" id="2.7.7.7" evidence="2"/>
<dbReference type="GO" id="GO:0008408">
    <property type="term" value="F:3'-5' exonuclease activity"/>
    <property type="evidence" value="ECO:0007669"/>
    <property type="project" value="InterPro"/>
</dbReference>
<dbReference type="NCBIfam" id="TIGR00594">
    <property type="entry name" value="polc"/>
    <property type="match status" value="1"/>
</dbReference>
<evidence type="ECO:0000256" key="8">
    <source>
        <dbReference type="ARBA" id="ARBA00022932"/>
    </source>
</evidence>
<reference evidence="11 12" key="1">
    <citation type="journal article" date="2016" name="Nat. Commun.">
        <title>Thousands of microbial genomes shed light on interconnected biogeochemical processes in an aquifer system.</title>
        <authorList>
            <person name="Anantharaman K."/>
            <person name="Brown C.T."/>
            <person name="Hug L.A."/>
            <person name="Sharon I."/>
            <person name="Castelle C.J."/>
            <person name="Probst A.J."/>
            <person name="Thomas B.C."/>
            <person name="Singh A."/>
            <person name="Wilkins M.J."/>
            <person name="Karaoz U."/>
            <person name="Brodie E.L."/>
            <person name="Williams K.H."/>
            <person name="Hubbard S.S."/>
            <person name="Banfield J.F."/>
        </authorList>
    </citation>
    <scope>NUCLEOTIDE SEQUENCE [LARGE SCALE GENOMIC DNA]</scope>
</reference>
<dbReference type="Pfam" id="PF07733">
    <property type="entry name" value="DNA_pol3_alpha"/>
    <property type="match status" value="1"/>
</dbReference>
<evidence type="ECO:0000256" key="4">
    <source>
        <dbReference type="ARBA" id="ARBA00022490"/>
    </source>
</evidence>
<dbReference type="Pfam" id="PF01336">
    <property type="entry name" value="tRNA_anti-codon"/>
    <property type="match status" value="1"/>
</dbReference>
<dbReference type="STRING" id="1817760.A2151_05820"/>
<dbReference type="FunFam" id="1.10.150.870:FF:000001">
    <property type="entry name" value="DNA polymerase III subunit alpha"/>
    <property type="match status" value="1"/>
</dbReference>
<dbReference type="PANTHER" id="PTHR32294">
    <property type="entry name" value="DNA POLYMERASE III SUBUNIT ALPHA"/>
    <property type="match status" value="1"/>
</dbReference>
<evidence type="ECO:0000259" key="10">
    <source>
        <dbReference type="SMART" id="SM00481"/>
    </source>
</evidence>
<feature type="domain" description="Polymerase/histidinol phosphatase N-terminal" evidence="10">
    <location>
        <begin position="6"/>
        <end position="73"/>
    </location>
</feature>
<accession>A0A1F6TMX6</accession>
<dbReference type="InterPro" id="IPR004013">
    <property type="entry name" value="PHP_dom"/>
</dbReference>
<dbReference type="InterPro" id="IPR029460">
    <property type="entry name" value="DNAPol_HHH"/>
</dbReference>
<dbReference type="GO" id="GO:0006260">
    <property type="term" value="P:DNA replication"/>
    <property type="evidence" value="ECO:0007669"/>
    <property type="project" value="UniProtKB-KW"/>
</dbReference>
<dbReference type="InterPro" id="IPR004805">
    <property type="entry name" value="DnaE2/DnaE/PolC"/>
</dbReference>
<keyword evidence="4" id="KW-0963">Cytoplasm</keyword>
<dbReference type="InterPro" id="IPR048472">
    <property type="entry name" value="DNA_pol_IIIA_C"/>
</dbReference>
<dbReference type="SUPFAM" id="SSF50249">
    <property type="entry name" value="Nucleic acid-binding proteins"/>
    <property type="match status" value="1"/>
</dbReference>
<dbReference type="NCBIfam" id="NF004226">
    <property type="entry name" value="PRK05673.1"/>
    <property type="match status" value="1"/>
</dbReference>
<dbReference type="InterPro" id="IPR049821">
    <property type="entry name" value="PolIIIA_DnaE1_PHP"/>
</dbReference>
<dbReference type="InterPro" id="IPR016195">
    <property type="entry name" value="Pol/histidinol_Pase-like"/>
</dbReference>
<dbReference type="InterPro" id="IPR004365">
    <property type="entry name" value="NA-bd_OB_tRNA"/>
</dbReference>
<dbReference type="PANTHER" id="PTHR32294:SF0">
    <property type="entry name" value="DNA POLYMERASE III SUBUNIT ALPHA"/>
    <property type="match status" value="1"/>
</dbReference>
<dbReference type="GO" id="GO:0005737">
    <property type="term" value="C:cytoplasm"/>
    <property type="evidence" value="ECO:0007669"/>
    <property type="project" value="UniProtKB-SubCell"/>
</dbReference>
<dbReference type="InterPro" id="IPR011708">
    <property type="entry name" value="DNA_pol3_alpha_NTPase_dom"/>
</dbReference>
<dbReference type="SMART" id="SM00481">
    <property type="entry name" value="POLIIIAc"/>
    <property type="match status" value="1"/>
</dbReference>
<evidence type="ECO:0000256" key="2">
    <source>
        <dbReference type="ARBA" id="ARBA00012417"/>
    </source>
</evidence>
<evidence type="ECO:0000256" key="6">
    <source>
        <dbReference type="ARBA" id="ARBA00022695"/>
    </source>
</evidence>
<dbReference type="Gene3D" id="1.10.150.870">
    <property type="match status" value="1"/>
</dbReference>
<keyword evidence="6" id="KW-0548">Nucleotidyltransferase</keyword>
<evidence type="ECO:0000256" key="1">
    <source>
        <dbReference type="ARBA" id="ARBA00004496"/>
    </source>
</evidence>
<dbReference type="Gene3D" id="3.20.20.140">
    <property type="entry name" value="Metal-dependent hydrolases"/>
    <property type="match status" value="1"/>
</dbReference>
<dbReference type="Pfam" id="PF17657">
    <property type="entry name" value="DNA_pol3_finger"/>
    <property type="match status" value="1"/>
</dbReference>
<organism evidence="11 12">
    <name type="scientific">Candidatus Muproteobacteria bacterium RBG_16_65_34</name>
    <dbReference type="NCBI Taxonomy" id="1817760"/>
    <lineage>
        <taxon>Bacteria</taxon>
        <taxon>Pseudomonadati</taxon>
        <taxon>Pseudomonadota</taxon>
        <taxon>Candidatus Muproteobacteria</taxon>
    </lineage>
</organism>
<comment type="catalytic activity">
    <reaction evidence="9">
        <text>DNA(n) + a 2'-deoxyribonucleoside 5'-triphosphate = DNA(n+1) + diphosphate</text>
        <dbReference type="Rhea" id="RHEA:22508"/>
        <dbReference type="Rhea" id="RHEA-COMP:17339"/>
        <dbReference type="Rhea" id="RHEA-COMP:17340"/>
        <dbReference type="ChEBI" id="CHEBI:33019"/>
        <dbReference type="ChEBI" id="CHEBI:61560"/>
        <dbReference type="ChEBI" id="CHEBI:173112"/>
        <dbReference type="EC" id="2.7.7.7"/>
    </reaction>
</comment>
<dbReference type="GO" id="GO:0003887">
    <property type="term" value="F:DNA-directed DNA polymerase activity"/>
    <property type="evidence" value="ECO:0007669"/>
    <property type="project" value="UniProtKB-KW"/>
</dbReference>
<dbReference type="Pfam" id="PF14579">
    <property type="entry name" value="HHH_6"/>
    <property type="match status" value="1"/>
</dbReference>
<dbReference type="InterPro" id="IPR041931">
    <property type="entry name" value="DNA_pol3_alpha_thumb_dom"/>
</dbReference>
<dbReference type="AlphaFoldDB" id="A0A1F6TMX6"/>
<evidence type="ECO:0000256" key="9">
    <source>
        <dbReference type="ARBA" id="ARBA00049244"/>
    </source>
</evidence>
<dbReference type="SUPFAM" id="SSF89550">
    <property type="entry name" value="PHP domain-like"/>
    <property type="match status" value="1"/>
</dbReference>
<dbReference type="CDD" id="cd04485">
    <property type="entry name" value="DnaE_OBF"/>
    <property type="match status" value="1"/>
</dbReference>
<dbReference type="Gene3D" id="1.10.10.1600">
    <property type="entry name" value="Bacterial DNA polymerase III alpha subunit, thumb domain"/>
    <property type="match status" value="1"/>
</dbReference>
<protein>
    <recommendedName>
        <fullName evidence="3">DNA polymerase III subunit alpha</fullName>
        <ecNumber evidence="2">2.7.7.7</ecNumber>
    </recommendedName>
</protein>
<comment type="caution">
    <text evidence="11">The sequence shown here is derived from an EMBL/GenBank/DDBJ whole genome shotgun (WGS) entry which is preliminary data.</text>
</comment>
<dbReference type="GO" id="GO:0003676">
    <property type="term" value="F:nucleic acid binding"/>
    <property type="evidence" value="ECO:0007669"/>
    <property type="project" value="InterPro"/>
</dbReference>
<evidence type="ECO:0000313" key="12">
    <source>
        <dbReference type="Proteomes" id="UP000178885"/>
    </source>
</evidence>
<sequence length="1152" mass="127974">MSAAFVHLHVHSEFSLADGIVRLKELVATARRGNMPAVALTDLGNLFGAVKFYREALAAGIKPIIGADVWVENPVDVHKPFRLLLLCQNREGYRALCQVLTRAYLEGQHSGRPCISKAWFDVPLPGLIALSGAQEGEIGQALLAGNQALAEEVARSYAAWFPGRFYLELQRTGQPYQEDYNHAAVALAHRAGLPVVATNPTMFLQAEEFDAHEVRVCIQDGRVLTDGRRPRRYTPQQFFRSSEEMAELFQDIPEALENTLEIARRCNLRLEFGRYYLPDYPVPPGASIDELLRRTAADGLAARLAPMPEAERQAKRQQYLDRLAHELEVIVKMGFPGYFLIVADFIAWARSNGVPVGPGRGSGAGSLVAYALGITALDPIEYDLLFERFLNPERVSLPDFDIDFCIEGRDRVIGYVTERYGQDKVCQIITHGTMAAKAVVRDVGRVLDHPYGYVDKIAKLIPHVPQDPDFNLDRALDQEPLLKERYEKEEDVRALIDMARKIEGIARSAGKHAAGVVIAPSALTDFMPLYCEHGSHQLVTQFDMLDIETLGLVKFDFLGLRNLTIIDRALKTINAGRAARDEPPVAIEAIPLDDPKTYALIKSARTTALFQLESRGMKELIQRLQPDRFEEIVALVALFRPGPLQSGMVDDFISRKHGRARIKYPHPSLEPILRPTYGVILYQEQAMQIAQVLAGYTLGRADLLRRAMGKKKAEEMEAQREGFIKGAVERGASPKLAEDIFNLIEKFAGYGFNRSHSVAYALIAYQTAWLKANHPAAFMAAVLAADMDKTDKVVTMIAECRDMGLNILPPDINRCDYVFVPLDEQVILYGLGAIKGLGQAAIDAILQTRNQDGPFEDLFDFCRRIDARKVNRRVLESLIKAGALDGRGAHRAALMVSLNAALAAAEQHTRNREMGQVDIFGAMAPPAQAQVATGAPEWSEEQRLEGEKETLGLYLTGHPIARYAEELARMTDTTIAQLKPTTDSTIVVAGLVVGLRTMQTRRGDRMAFVTLDDRTGRLELAVFSELYQKNRELLVKDTLLIVAGQVSVDEYTGGFKMSAETIYNMEQARAAFGARLVIDVDAGHVGNGFVAELKEILAPVARGTCPVYLHYHNQEAEAEIFLGEEWKVHPTGVMLERLTRLAGERSVHLIYR</sequence>
<evidence type="ECO:0000256" key="7">
    <source>
        <dbReference type="ARBA" id="ARBA00022705"/>
    </source>
</evidence>
<dbReference type="InterPro" id="IPR003141">
    <property type="entry name" value="Pol/His_phosphatase_N"/>
</dbReference>
<dbReference type="Pfam" id="PF02811">
    <property type="entry name" value="PHP"/>
    <property type="match status" value="1"/>
</dbReference>
<dbReference type="Pfam" id="PF20914">
    <property type="entry name" value="DNA_pol_IIIA_C"/>
    <property type="match status" value="1"/>
</dbReference>
<evidence type="ECO:0000256" key="5">
    <source>
        <dbReference type="ARBA" id="ARBA00022679"/>
    </source>
</evidence>
<keyword evidence="5" id="KW-0808">Transferase</keyword>
<evidence type="ECO:0000313" key="11">
    <source>
        <dbReference type="EMBL" id="OGI46478.1"/>
    </source>
</evidence>
<keyword evidence="7" id="KW-0235">DNA replication</keyword>
<name>A0A1F6TMX6_9PROT</name>
<comment type="subcellular location">
    <subcellularLocation>
        <location evidence="1">Cytoplasm</location>
    </subcellularLocation>
</comment>
<dbReference type="Gene3D" id="2.40.50.140">
    <property type="entry name" value="Nucleic acid-binding proteins"/>
    <property type="match status" value="1"/>
</dbReference>
<dbReference type="Proteomes" id="UP000178885">
    <property type="component" value="Unassembled WGS sequence"/>
</dbReference>
<dbReference type="InterPro" id="IPR040982">
    <property type="entry name" value="DNA_pol3_finger"/>
</dbReference>
<dbReference type="CDD" id="cd07433">
    <property type="entry name" value="PHP_PolIIIA_DnaE1"/>
    <property type="match status" value="1"/>
</dbReference>
<dbReference type="EMBL" id="MFSU01000081">
    <property type="protein sequence ID" value="OGI46478.1"/>
    <property type="molecule type" value="Genomic_DNA"/>
</dbReference>
<dbReference type="InterPro" id="IPR012340">
    <property type="entry name" value="NA-bd_OB-fold"/>
</dbReference>
<keyword evidence="8" id="KW-0239">DNA-directed DNA polymerase</keyword>
<evidence type="ECO:0000256" key="3">
    <source>
        <dbReference type="ARBA" id="ARBA00019114"/>
    </source>
</evidence>